<proteinExistence type="predicted"/>
<keyword evidence="3" id="KW-1185">Reference proteome</keyword>
<accession>A0A3D9KJ43</accession>
<reference evidence="2 3" key="1">
    <citation type="submission" date="2018-07" db="EMBL/GenBank/DDBJ databases">
        <title>Genomic Encyclopedia of Type Strains, Phase III (KMG-III): the genomes of soil and plant-associated and newly described type strains.</title>
        <authorList>
            <person name="Whitman W."/>
        </authorList>
    </citation>
    <scope>NUCLEOTIDE SEQUENCE [LARGE SCALE GENOMIC DNA]</scope>
    <source>
        <strain evidence="2 3">CECT 7287</strain>
    </source>
</reference>
<protein>
    <submittedName>
        <fullName evidence="2">DNA-directed RNA polymerase specialized sigma24 family protein</fullName>
    </submittedName>
</protein>
<comment type="caution">
    <text evidence="2">The sequence shown here is derived from an EMBL/GenBank/DDBJ whole genome shotgun (WGS) entry which is preliminary data.</text>
</comment>
<organism evidence="2 3">
    <name type="scientific">Cohnella phaseoli</name>
    <dbReference type="NCBI Taxonomy" id="456490"/>
    <lineage>
        <taxon>Bacteria</taxon>
        <taxon>Bacillati</taxon>
        <taxon>Bacillota</taxon>
        <taxon>Bacilli</taxon>
        <taxon>Bacillales</taxon>
        <taxon>Paenibacillaceae</taxon>
        <taxon>Cohnella</taxon>
    </lineage>
</organism>
<dbReference type="GO" id="GO:0003700">
    <property type="term" value="F:DNA-binding transcription factor activity"/>
    <property type="evidence" value="ECO:0007669"/>
    <property type="project" value="InterPro"/>
</dbReference>
<keyword evidence="2" id="KW-0240">DNA-directed RNA polymerase</keyword>
<dbReference type="AlphaFoldDB" id="A0A3D9KJ43"/>
<evidence type="ECO:0000259" key="1">
    <source>
        <dbReference type="Pfam" id="PF04542"/>
    </source>
</evidence>
<dbReference type="InterPro" id="IPR007627">
    <property type="entry name" value="RNA_pol_sigma70_r2"/>
</dbReference>
<gene>
    <name evidence="2" type="ORF">DFP98_10343</name>
</gene>
<dbReference type="OrthoDB" id="2667031at2"/>
<name>A0A3D9KJ43_9BACL</name>
<dbReference type="SUPFAM" id="SSF88946">
    <property type="entry name" value="Sigma2 domain of RNA polymerase sigma factors"/>
    <property type="match status" value="1"/>
</dbReference>
<dbReference type="GO" id="GO:0000428">
    <property type="term" value="C:DNA-directed RNA polymerase complex"/>
    <property type="evidence" value="ECO:0007669"/>
    <property type="project" value="UniProtKB-KW"/>
</dbReference>
<keyword evidence="2" id="KW-0804">Transcription</keyword>
<dbReference type="Pfam" id="PF04542">
    <property type="entry name" value="Sigma70_r2"/>
    <property type="match status" value="1"/>
</dbReference>
<dbReference type="EMBL" id="QRDZ01000003">
    <property type="protein sequence ID" value="RED86192.1"/>
    <property type="molecule type" value="Genomic_DNA"/>
</dbReference>
<feature type="domain" description="RNA polymerase sigma-70 region 2" evidence="1">
    <location>
        <begin position="19"/>
        <end position="82"/>
    </location>
</feature>
<sequence>MKTSADRTRQHSAMFEQYYATHKRKIDALAYRYSRPCPSLHDDYVSVLAERLWRCYERGHEAEGLIYVALKRAAIDFYRSRQTRTASAACGFDFDMIAVESAESAAINFAMVSAVMAKAPDACVRAMVIAYYRGSTIAEIADAAGVHHEIVRRKLRRLAS</sequence>
<evidence type="ECO:0000313" key="2">
    <source>
        <dbReference type="EMBL" id="RED86192.1"/>
    </source>
</evidence>
<dbReference type="GO" id="GO:0006352">
    <property type="term" value="P:DNA-templated transcription initiation"/>
    <property type="evidence" value="ECO:0007669"/>
    <property type="project" value="InterPro"/>
</dbReference>
<evidence type="ECO:0000313" key="3">
    <source>
        <dbReference type="Proteomes" id="UP000256977"/>
    </source>
</evidence>
<dbReference type="InterPro" id="IPR013325">
    <property type="entry name" value="RNA_pol_sigma_r2"/>
</dbReference>
<dbReference type="Proteomes" id="UP000256977">
    <property type="component" value="Unassembled WGS sequence"/>
</dbReference>